<keyword evidence="1" id="KW-0472">Membrane</keyword>
<dbReference type="OrthoDB" id="3785199at2"/>
<dbReference type="AlphaFoldDB" id="A0A1H1SWH6"/>
<evidence type="ECO:0000313" key="2">
    <source>
        <dbReference type="EMBL" id="SDS52340.1"/>
    </source>
</evidence>
<proteinExistence type="predicted"/>
<feature type="transmembrane region" description="Helical" evidence="1">
    <location>
        <begin position="42"/>
        <end position="63"/>
    </location>
</feature>
<dbReference type="EMBL" id="LT629757">
    <property type="protein sequence ID" value="SDS52340.1"/>
    <property type="molecule type" value="Genomic_DNA"/>
</dbReference>
<dbReference type="STRING" id="642780.SAMN04488570_2073"/>
<organism evidence="2 3">
    <name type="scientific">Nocardioides scoriae</name>
    <dbReference type="NCBI Taxonomy" id="642780"/>
    <lineage>
        <taxon>Bacteria</taxon>
        <taxon>Bacillati</taxon>
        <taxon>Actinomycetota</taxon>
        <taxon>Actinomycetes</taxon>
        <taxon>Propionibacteriales</taxon>
        <taxon>Nocardioidaceae</taxon>
        <taxon>Nocardioides</taxon>
    </lineage>
</organism>
<accession>A0A1H1SWH6</accession>
<protein>
    <submittedName>
        <fullName evidence="2">Uncharacterized protein</fullName>
    </submittedName>
</protein>
<reference evidence="3" key="1">
    <citation type="submission" date="2016-10" db="EMBL/GenBank/DDBJ databases">
        <authorList>
            <person name="Varghese N."/>
            <person name="Submissions S."/>
        </authorList>
    </citation>
    <scope>NUCLEOTIDE SEQUENCE [LARGE SCALE GENOMIC DNA]</scope>
    <source>
        <strain evidence="3">DSM 22127</strain>
    </source>
</reference>
<sequence length="199" mass="20406">MSTSLDAFQTALLTELRDDVARSSPADRPDAPPPVRRPRRRLVLAAALVGLLAGGGLLVPALLAQRPAYAVVQGANGVVDVEVHRLEDAAGLERALADAGVRSDVTYLPRDTRCAAGRFVQVAAPVGSARFEFVLGEDGYRVALSPGVVADDQTLVISVARVSGEPGPGDDGVRDLGGVAGSIGVAEGAVAPCEPRALP</sequence>
<keyword evidence="1" id="KW-0812">Transmembrane</keyword>
<dbReference type="RefSeq" id="WP_091729215.1">
    <property type="nucleotide sequence ID" value="NZ_LT629757.1"/>
</dbReference>
<evidence type="ECO:0000256" key="1">
    <source>
        <dbReference type="SAM" id="Phobius"/>
    </source>
</evidence>
<name>A0A1H1SWH6_9ACTN</name>
<evidence type="ECO:0000313" key="3">
    <source>
        <dbReference type="Proteomes" id="UP000198859"/>
    </source>
</evidence>
<dbReference type="Proteomes" id="UP000198859">
    <property type="component" value="Chromosome I"/>
</dbReference>
<keyword evidence="1" id="KW-1133">Transmembrane helix</keyword>
<gene>
    <name evidence="2" type="ORF">SAMN04488570_2073</name>
</gene>
<keyword evidence="3" id="KW-1185">Reference proteome</keyword>